<dbReference type="EMBL" id="CAJGYO010000006">
    <property type="protein sequence ID" value="CAD6237923.1"/>
    <property type="molecule type" value="Genomic_DNA"/>
</dbReference>
<feature type="compositionally biased region" description="Acidic residues" evidence="1">
    <location>
        <begin position="138"/>
        <end position="150"/>
    </location>
</feature>
<dbReference type="Proteomes" id="UP000604825">
    <property type="component" value="Unassembled WGS sequence"/>
</dbReference>
<feature type="region of interest" description="Disordered" evidence="1">
    <location>
        <begin position="34"/>
        <end position="57"/>
    </location>
</feature>
<proteinExistence type="predicted"/>
<keyword evidence="3" id="KW-1185">Reference proteome</keyword>
<evidence type="ECO:0000256" key="1">
    <source>
        <dbReference type="SAM" id="MobiDB-lite"/>
    </source>
</evidence>
<organism evidence="2 3">
    <name type="scientific">Miscanthus lutarioriparius</name>
    <dbReference type="NCBI Taxonomy" id="422564"/>
    <lineage>
        <taxon>Eukaryota</taxon>
        <taxon>Viridiplantae</taxon>
        <taxon>Streptophyta</taxon>
        <taxon>Embryophyta</taxon>
        <taxon>Tracheophyta</taxon>
        <taxon>Spermatophyta</taxon>
        <taxon>Magnoliopsida</taxon>
        <taxon>Liliopsida</taxon>
        <taxon>Poales</taxon>
        <taxon>Poaceae</taxon>
        <taxon>PACMAD clade</taxon>
        <taxon>Panicoideae</taxon>
        <taxon>Andropogonodae</taxon>
        <taxon>Andropogoneae</taxon>
        <taxon>Saccharinae</taxon>
        <taxon>Miscanthus</taxon>
    </lineage>
</organism>
<reference evidence="2" key="1">
    <citation type="submission" date="2020-10" db="EMBL/GenBank/DDBJ databases">
        <authorList>
            <person name="Han B."/>
            <person name="Lu T."/>
            <person name="Zhao Q."/>
            <person name="Huang X."/>
            <person name="Zhao Y."/>
        </authorList>
    </citation>
    <scope>NUCLEOTIDE SEQUENCE</scope>
</reference>
<dbReference type="AlphaFoldDB" id="A0A811P088"/>
<comment type="caution">
    <text evidence="2">The sequence shown here is derived from an EMBL/GenBank/DDBJ whole genome shotgun (WGS) entry which is preliminary data.</text>
</comment>
<name>A0A811P088_9POAL</name>
<accession>A0A811P088</accession>
<dbReference type="OrthoDB" id="10443613at2759"/>
<protein>
    <submittedName>
        <fullName evidence="2">Uncharacterized protein</fullName>
    </submittedName>
</protein>
<feature type="region of interest" description="Disordered" evidence="1">
    <location>
        <begin position="79"/>
        <end position="150"/>
    </location>
</feature>
<evidence type="ECO:0000313" key="3">
    <source>
        <dbReference type="Proteomes" id="UP000604825"/>
    </source>
</evidence>
<sequence length="150" mass="15991">MLRRAAATATLNGHAAAWFRRLTRGLVTLPPAHPGRHYHPQSQLHPPRAVVSAPPPLPTRLCGARGYSYRRMARRIPIARPDGYSSSDGEAEEPDAREAWEITEPVGGAGAEGDDDSEGSEVEGFMLDLSSFPGSGDGDGEEEGTEEGGK</sequence>
<evidence type="ECO:0000313" key="2">
    <source>
        <dbReference type="EMBL" id="CAD6237923.1"/>
    </source>
</evidence>
<feature type="compositionally biased region" description="Acidic residues" evidence="1">
    <location>
        <begin position="112"/>
        <end position="121"/>
    </location>
</feature>
<gene>
    <name evidence="2" type="ORF">NCGR_LOCUS25320</name>
</gene>